<dbReference type="Pfam" id="PF00076">
    <property type="entry name" value="RRM_1"/>
    <property type="match status" value="1"/>
</dbReference>
<dbReference type="SUPFAM" id="SSF54928">
    <property type="entry name" value="RNA-binding domain, RBD"/>
    <property type="match status" value="1"/>
</dbReference>
<evidence type="ECO:0000313" key="5">
    <source>
        <dbReference type="Proteomes" id="UP000826656"/>
    </source>
</evidence>
<dbReference type="EMBL" id="JAIVGD010000013">
    <property type="protein sequence ID" value="KAH0761594.1"/>
    <property type="molecule type" value="Genomic_DNA"/>
</dbReference>
<dbReference type="PANTHER" id="PTHR10501">
    <property type="entry name" value="U1 SMALL NUCLEAR RIBONUCLEOPROTEIN A/U2 SMALL NUCLEAR RIBONUCLEOPROTEIN B"/>
    <property type="match status" value="1"/>
</dbReference>
<dbReference type="SMART" id="SM00360">
    <property type="entry name" value="RRM"/>
    <property type="match status" value="1"/>
</dbReference>
<dbReference type="Proteomes" id="UP000826656">
    <property type="component" value="Unassembled WGS sequence"/>
</dbReference>
<comment type="caution">
    <text evidence="4">The sequence shown here is derived from an EMBL/GenBank/DDBJ whole genome shotgun (WGS) entry which is preliminary data.</text>
</comment>
<keyword evidence="1 2" id="KW-0694">RNA-binding</keyword>
<evidence type="ECO:0000256" key="1">
    <source>
        <dbReference type="ARBA" id="ARBA00022884"/>
    </source>
</evidence>
<dbReference type="InterPro" id="IPR000504">
    <property type="entry name" value="RRM_dom"/>
</dbReference>
<evidence type="ECO:0000313" key="4">
    <source>
        <dbReference type="EMBL" id="KAH0761594.1"/>
    </source>
</evidence>
<keyword evidence="5" id="KW-1185">Reference proteome</keyword>
<dbReference type="CDD" id="cd21618">
    <property type="entry name" value="RRM_AtNSRA_like"/>
    <property type="match status" value="1"/>
</dbReference>
<proteinExistence type="predicted"/>
<feature type="domain" description="RRM" evidence="3">
    <location>
        <begin position="137"/>
        <end position="223"/>
    </location>
</feature>
<dbReference type="PROSITE" id="PS50102">
    <property type="entry name" value="RRM"/>
    <property type="match status" value="1"/>
</dbReference>
<name>A0ABQ7VBX7_SOLTU</name>
<dbReference type="InterPro" id="IPR035979">
    <property type="entry name" value="RBD_domain_sf"/>
</dbReference>
<dbReference type="InterPro" id="IPR012677">
    <property type="entry name" value="Nucleotide-bd_a/b_plait_sf"/>
</dbReference>
<reference evidence="4 5" key="1">
    <citation type="journal article" date="2021" name="bioRxiv">
        <title>Chromosome-scale and haplotype-resolved genome assembly of a tetraploid potato cultivar.</title>
        <authorList>
            <person name="Sun H."/>
            <person name="Jiao W.-B."/>
            <person name="Krause K."/>
            <person name="Campoy J.A."/>
            <person name="Goel M."/>
            <person name="Folz-Donahue K."/>
            <person name="Kukat C."/>
            <person name="Huettel B."/>
            <person name="Schneeberger K."/>
        </authorList>
    </citation>
    <scope>NUCLEOTIDE SEQUENCE [LARGE SCALE GENOMIC DNA]</scope>
    <source>
        <strain evidence="4">SolTubOtavaFocal</strain>
        <tissue evidence="4">Leaves</tissue>
    </source>
</reference>
<gene>
    <name evidence="4" type="ORF">KY290_017667</name>
</gene>
<dbReference type="Gene3D" id="3.30.70.330">
    <property type="match status" value="1"/>
</dbReference>
<sequence length="251" mass="27728">MYWNTKTSGDWRFVERYLENVPEIPQSGMPSAHEVVDTQSIGLADDRGVSRVEDTQSIELAYDRYLQSLVNAEADTARNNNKGIGLGRGTGDCGVPAHPVRDLLPSALGPELAPNGRTRVFMKRPRETLPLPPGASSTLYVEGLPLDISRREVAHIFRPFAGYKEVRLVRRDSKHHAGDPLILGFVDFANPACAATALSALQGYKMDEHDINSAYLSLQFSKFPGRRFGGSGSRGKRLITSTRFLFTYCSI</sequence>
<accession>A0ABQ7VBX7</accession>
<evidence type="ECO:0000256" key="2">
    <source>
        <dbReference type="PROSITE-ProRule" id="PRU00176"/>
    </source>
</evidence>
<evidence type="ECO:0000259" key="3">
    <source>
        <dbReference type="PROSITE" id="PS50102"/>
    </source>
</evidence>
<protein>
    <recommendedName>
        <fullName evidence="3">RRM domain-containing protein</fullName>
    </recommendedName>
</protein>
<organism evidence="4 5">
    <name type="scientific">Solanum tuberosum</name>
    <name type="common">Potato</name>
    <dbReference type="NCBI Taxonomy" id="4113"/>
    <lineage>
        <taxon>Eukaryota</taxon>
        <taxon>Viridiplantae</taxon>
        <taxon>Streptophyta</taxon>
        <taxon>Embryophyta</taxon>
        <taxon>Tracheophyta</taxon>
        <taxon>Spermatophyta</taxon>
        <taxon>Magnoliopsida</taxon>
        <taxon>eudicotyledons</taxon>
        <taxon>Gunneridae</taxon>
        <taxon>Pentapetalae</taxon>
        <taxon>asterids</taxon>
        <taxon>lamiids</taxon>
        <taxon>Solanales</taxon>
        <taxon>Solanaceae</taxon>
        <taxon>Solanoideae</taxon>
        <taxon>Solaneae</taxon>
        <taxon>Solanum</taxon>
    </lineage>
</organism>